<dbReference type="AlphaFoldDB" id="A0A4S9PS14"/>
<evidence type="ECO:0000313" key="7">
    <source>
        <dbReference type="Proteomes" id="UP000308802"/>
    </source>
</evidence>
<evidence type="ECO:0000313" key="8">
    <source>
        <dbReference type="Proteomes" id="UP000309734"/>
    </source>
</evidence>
<dbReference type="EMBL" id="QZBJ01000037">
    <property type="protein sequence ID" value="THY73371.1"/>
    <property type="molecule type" value="Genomic_DNA"/>
</dbReference>
<feature type="compositionally biased region" description="Basic and acidic residues" evidence="2">
    <location>
        <begin position="1056"/>
        <end position="1079"/>
    </location>
</feature>
<feature type="compositionally biased region" description="Polar residues" evidence="2">
    <location>
        <begin position="463"/>
        <end position="474"/>
    </location>
</feature>
<feature type="region of interest" description="Disordered" evidence="2">
    <location>
        <begin position="772"/>
        <end position="802"/>
    </location>
</feature>
<protein>
    <submittedName>
        <fullName evidence="4">Uncharacterized protein</fullName>
    </submittedName>
</protein>
<keyword evidence="1" id="KW-0175">Coiled coil</keyword>
<feature type="region of interest" description="Disordered" evidence="2">
    <location>
        <begin position="1005"/>
        <end position="1024"/>
    </location>
</feature>
<dbReference type="EMBL" id="QZBS01000036">
    <property type="protein sequence ID" value="THZ76704.1"/>
    <property type="molecule type" value="Genomic_DNA"/>
</dbReference>
<feature type="compositionally biased region" description="Pro residues" evidence="2">
    <location>
        <begin position="212"/>
        <end position="224"/>
    </location>
</feature>
<reference evidence="6 7" key="1">
    <citation type="submission" date="2018-10" db="EMBL/GenBank/DDBJ databases">
        <title>Fifty Aureobasidium pullulans genomes reveal a recombining polyextremotolerant generalist.</title>
        <authorList>
            <person name="Gostincar C."/>
            <person name="Turk M."/>
            <person name="Zajc J."/>
            <person name="Gunde-Cimerman N."/>
        </authorList>
    </citation>
    <scope>NUCLEOTIDE SEQUENCE [LARGE SCALE GENOMIC DNA]</scope>
    <source>
        <strain evidence="3 7">EXF-10659</strain>
        <strain evidence="5 8">EXF-3519</strain>
        <strain evidence="4 6">EXF-4256</strain>
    </source>
</reference>
<feature type="region of interest" description="Disordered" evidence="2">
    <location>
        <begin position="95"/>
        <end position="122"/>
    </location>
</feature>
<dbReference type="EMBL" id="QZAO01000142">
    <property type="protein sequence ID" value="THW74154.1"/>
    <property type="molecule type" value="Genomic_DNA"/>
</dbReference>
<feature type="region of interest" description="Disordered" evidence="2">
    <location>
        <begin position="292"/>
        <end position="476"/>
    </location>
</feature>
<comment type="caution">
    <text evidence="4">The sequence shown here is derived from an EMBL/GenBank/DDBJ whole genome shotgun (WGS) entry which is preliminary data.</text>
</comment>
<dbReference type="Proteomes" id="UP000309734">
    <property type="component" value="Unassembled WGS sequence"/>
</dbReference>
<feature type="compositionally biased region" description="Low complexity" evidence="2">
    <location>
        <begin position="1013"/>
        <end position="1024"/>
    </location>
</feature>
<gene>
    <name evidence="5" type="ORF">D6C85_02138</name>
    <name evidence="4" type="ORF">D6C94_05827</name>
    <name evidence="3" type="ORF">D6D19_05076</name>
</gene>
<evidence type="ECO:0000313" key="3">
    <source>
        <dbReference type="EMBL" id="THW74154.1"/>
    </source>
</evidence>
<feature type="region of interest" description="Disordered" evidence="2">
    <location>
        <begin position="173"/>
        <end position="258"/>
    </location>
</feature>
<name>A0A4S9PS14_AURPU</name>
<sequence length="1103" mass="122017">MNWSHSDAYSGSSGGPTRILRVVNDTSLAATIREQAIVLQGRPEQRIYLNIPNTISESIDEDDYYPVIEPFQVARASRSTSVDILESLEAEVPASFSFGPSPEPETLGEEASSFGSSSEPELLEEKVKAHTRVYRGLSRFASRSSTNLAEFSSATKEKLKEFKLSKSKSTFNLPGLLSSPPSATWSEWSDPPPMPALPSASTLKSLPSLPSLQPPPSLYHPLPAPQINTSSVAAETAETKASPANAKPSTPEPSSRWTTARRNLAKRLSTGNVSLSLKVRCRIKFSNMSSSFHHKQAGLSGIAPRHTHTERTSSRHWASTQHPSRPIADTCGSPAGVGRKAMPSSETSLSPQSPRLRDPVTSVGSSSPKTVRSHTSEFSASSPTPKSSHVFTPVKSAASHKPIKSSLVKVTPSPTGARQSARDRPSRLGAIAMNRLPPSVRDIPSSVDAGPSPRKSPRPSARDMSSSLAPTSPSARVRRLSACNALSTADIAPSPIRRAPRSVRGALSTAGVAPSSVHLAPRSARDALPSLGAALPQALPVSSEGGNPYPRPYGGGWRNDPYHLWDRVKYLDPNSSIASCAPLLPTVGVGTPAPRLKKGSSHNYYGGRSAAQRESTRDVIKTMNANRHAYTSTSTTSLQAPDSPIELDDLSRDSPIELDDLSPEPFVSTAVSLLQRGRKGLKVRLVKARDPVGNTYFYEQAHVPRYTKHSMRPSKRFFSIRNFLSRRLYGKPGDGTSLLMPNIPLPPDIYIPGVDTLPVEMIIAQEKEAEEMKAKEKELKDKESKEREPQDKKEKEKEKEHPFGSLDWLDHEIRLRRRFEKRYKAEEEARIKAKKKATRFRFGNSKAPTIRMSHDDYEYDPRGVDALVPTSPAGFPSLTRWPKFRSGAAPAYNRILRRNKADCVAIAQRGQSQRQFLEQQREREQLDSSRARWIEEFREQDELKKQAALEEEKRLERAAKAEKMLEEQRLKDLELDMLEESLDITPPRLRTPKRSMIHDFDDHEPLIAPKSPQQRQFEADQAADAAKVAIPVTPRTPVHVPVLEEIHETVEDDGDGEKVEKTNKSDEEELGKTDEHSVEIEETESEKEFRQCAENVAKLEIYR</sequence>
<organism evidence="4 6">
    <name type="scientific">Aureobasidium pullulans</name>
    <name type="common">Black yeast</name>
    <name type="synonym">Pullularia pullulans</name>
    <dbReference type="NCBI Taxonomy" id="5580"/>
    <lineage>
        <taxon>Eukaryota</taxon>
        <taxon>Fungi</taxon>
        <taxon>Dikarya</taxon>
        <taxon>Ascomycota</taxon>
        <taxon>Pezizomycotina</taxon>
        <taxon>Dothideomycetes</taxon>
        <taxon>Dothideomycetidae</taxon>
        <taxon>Dothideales</taxon>
        <taxon>Saccotheciaceae</taxon>
        <taxon>Aureobasidium</taxon>
    </lineage>
</organism>
<accession>A0A4S9PS14</accession>
<feature type="compositionally biased region" description="Low complexity" evidence="2">
    <location>
        <begin position="197"/>
        <end position="211"/>
    </location>
</feature>
<dbReference type="Proteomes" id="UP000305064">
    <property type="component" value="Unassembled WGS sequence"/>
</dbReference>
<feature type="region of interest" description="Disordered" evidence="2">
    <location>
        <begin position="1047"/>
        <end position="1090"/>
    </location>
</feature>
<feature type="compositionally biased region" description="Polar residues" evidence="2">
    <location>
        <begin position="376"/>
        <end position="390"/>
    </location>
</feature>
<feature type="compositionally biased region" description="Low complexity" evidence="2">
    <location>
        <begin position="109"/>
        <end position="120"/>
    </location>
</feature>
<evidence type="ECO:0000313" key="5">
    <source>
        <dbReference type="EMBL" id="THZ76704.1"/>
    </source>
</evidence>
<evidence type="ECO:0000313" key="4">
    <source>
        <dbReference type="EMBL" id="THY73371.1"/>
    </source>
</evidence>
<evidence type="ECO:0000313" key="6">
    <source>
        <dbReference type="Proteomes" id="UP000305064"/>
    </source>
</evidence>
<evidence type="ECO:0000256" key="2">
    <source>
        <dbReference type="SAM" id="MobiDB-lite"/>
    </source>
</evidence>
<feature type="coiled-coil region" evidence="1">
    <location>
        <begin position="938"/>
        <end position="976"/>
    </location>
</feature>
<dbReference type="Proteomes" id="UP000308802">
    <property type="component" value="Unassembled WGS sequence"/>
</dbReference>
<proteinExistence type="predicted"/>
<feature type="compositionally biased region" description="Polar residues" evidence="2">
    <location>
        <begin position="344"/>
        <end position="353"/>
    </location>
</feature>
<evidence type="ECO:0000256" key="1">
    <source>
        <dbReference type="SAM" id="Coils"/>
    </source>
</evidence>